<dbReference type="SUPFAM" id="SSF53474">
    <property type="entry name" value="alpha/beta-Hydrolases"/>
    <property type="match status" value="1"/>
</dbReference>
<reference evidence="1" key="1">
    <citation type="submission" date="2018-06" db="EMBL/GenBank/DDBJ databases">
        <authorList>
            <person name="Zhirakovskaya E."/>
        </authorList>
    </citation>
    <scope>NUCLEOTIDE SEQUENCE</scope>
</reference>
<gene>
    <name evidence="1" type="ORF">MNBD_GAMMA01-2216</name>
</gene>
<dbReference type="AlphaFoldDB" id="A0A3B0VWH6"/>
<dbReference type="InterPro" id="IPR029058">
    <property type="entry name" value="AB_hydrolase_fold"/>
</dbReference>
<dbReference type="EMBL" id="UOEW01000145">
    <property type="protein sequence ID" value="VAW36576.1"/>
    <property type="molecule type" value="Genomic_DNA"/>
</dbReference>
<organism evidence="1">
    <name type="scientific">hydrothermal vent metagenome</name>
    <dbReference type="NCBI Taxonomy" id="652676"/>
    <lineage>
        <taxon>unclassified sequences</taxon>
        <taxon>metagenomes</taxon>
        <taxon>ecological metagenomes</taxon>
    </lineage>
</organism>
<accession>A0A3B0VWH6</accession>
<dbReference type="PANTHER" id="PTHR48098">
    <property type="entry name" value="ENTEROCHELIN ESTERASE-RELATED"/>
    <property type="match status" value="1"/>
</dbReference>
<evidence type="ECO:0000313" key="1">
    <source>
        <dbReference type="EMBL" id="VAW36576.1"/>
    </source>
</evidence>
<dbReference type="InterPro" id="IPR050583">
    <property type="entry name" value="Mycobacterial_A85_antigen"/>
</dbReference>
<protein>
    <submittedName>
        <fullName evidence="1">Putative esterase</fullName>
    </submittedName>
</protein>
<sequence>MSIYNHKQSYPKGSLHKFEIKSELLRDNPLKDPYKRMVYVYLPANYSELELELPVMYYLAAYTNSGSGVVGWQAFGESITERLDRLIAKEKIGPTIMVMPDCFTCLGGNQYIDSPAIGMYAAFIHQELIPIVEEKFSIKKGWQHRAVLGKSSGGFAAIRFAMNFPGFWGAIANHSGDTGFDVLYRRDFPTVANVLANYKGDVHHFIRRFWQAKKTHGTDILTLMMICMAATYDPQDGDIQLPFDLKT</sequence>
<feature type="non-terminal residue" evidence="1">
    <location>
        <position position="247"/>
    </location>
</feature>
<dbReference type="Gene3D" id="3.40.50.1820">
    <property type="entry name" value="alpha/beta hydrolase"/>
    <property type="match status" value="1"/>
</dbReference>
<name>A0A3B0VWH6_9ZZZZ</name>
<dbReference type="InterPro" id="IPR000801">
    <property type="entry name" value="Esterase-like"/>
</dbReference>
<dbReference type="Pfam" id="PF00756">
    <property type="entry name" value="Esterase"/>
    <property type="match status" value="1"/>
</dbReference>
<proteinExistence type="predicted"/>